<keyword evidence="2" id="KW-1185">Reference proteome</keyword>
<name>A0ABS2D620_9SPHN</name>
<evidence type="ECO:0000313" key="1">
    <source>
        <dbReference type="EMBL" id="MBM6576328.1"/>
    </source>
</evidence>
<dbReference type="Proteomes" id="UP000763641">
    <property type="component" value="Unassembled WGS sequence"/>
</dbReference>
<gene>
    <name evidence="1" type="ORF">ILT43_08080</name>
</gene>
<comment type="caution">
    <text evidence="1">The sequence shown here is derived from an EMBL/GenBank/DDBJ whole genome shotgun (WGS) entry which is preliminary data.</text>
</comment>
<sequence>MTIDQSKMLPVYGGPEGMEAMGFSPLALSGYGTFVVAGTPNAGFAYVPEDDTDLLTAYRYSNQVPGDAEADALLGEIERRCLHI</sequence>
<reference evidence="1 2" key="1">
    <citation type="submission" date="2020-12" db="EMBL/GenBank/DDBJ databases">
        <title>Sphingomonas sp.</title>
        <authorList>
            <person name="Kim M.K."/>
        </authorList>
    </citation>
    <scope>NUCLEOTIDE SEQUENCE [LARGE SCALE GENOMIC DNA]</scope>
    <source>
        <strain evidence="1 2">BT552</strain>
    </source>
</reference>
<evidence type="ECO:0000313" key="2">
    <source>
        <dbReference type="Proteomes" id="UP000763641"/>
    </source>
</evidence>
<accession>A0ABS2D620</accession>
<protein>
    <submittedName>
        <fullName evidence="1">Uncharacterized protein</fullName>
    </submittedName>
</protein>
<dbReference type="EMBL" id="JAFEMC010000002">
    <property type="protein sequence ID" value="MBM6576328.1"/>
    <property type="molecule type" value="Genomic_DNA"/>
</dbReference>
<organism evidence="1 2">
    <name type="scientific">Sphingomonas longa</name>
    <dbReference type="NCBI Taxonomy" id="2778730"/>
    <lineage>
        <taxon>Bacteria</taxon>
        <taxon>Pseudomonadati</taxon>
        <taxon>Pseudomonadota</taxon>
        <taxon>Alphaproteobacteria</taxon>
        <taxon>Sphingomonadales</taxon>
        <taxon>Sphingomonadaceae</taxon>
        <taxon>Sphingomonas</taxon>
    </lineage>
</organism>
<dbReference type="RefSeq" id="WP_204198028.1">
    <property type="nucleotide sequence ID" value="NZ_JAFEMC010000002.1"/>
</dbReference>
<proteinExistence type="predicted"/>